<dbReference type="RefSeq" id="WP_113960798.1">
    <property type="nucleotide sequence ID" value="NZ_QNRR01000010.1"/>
</dbReference>
<evidence type="ECO:0000313" key="3">
    <source>
        <dbReference type="Proteomes" id="UP000253426"/>
    </source>
</evidence>
<name>A0A366HCR0_9BACT</name>
<dbReference type="EMBL" id="QNRR01000010">
    <property type="protein sequence ID" value="RBP39027.1"/>
    <property type="molecule type" value="Genomic_DNA"/>
</dbReference>
<keyword evidence="1" id="KW-1133">Transmembrane helix</keyword>
<feature type="transmembrane region" description="Helical" evidence="1">
    <location>
        <begin position="6"/>
        <end position="30"/>
    </location>
</feature>
<dbReference type="AlphaFoldDB" id="A0A366HCR0"/>
<comment type="caution">
    <text evidence="2">The sequence shown here is derived from an EMBL/GenBank/DDBJ whole genome shotgun (WGS) entry which is preliminary data.</text>
</comment>
<keyword evidence="1" id="KW-0812">Transmembrane</keyword>
<dbReference type="Proteomes" id="UP000253426">
    <property type="component" value="Unassembled WGS sequence"/>
</dbReference>
<accession>A0A366HCR0</accession>
<organism evidence="2 3">
    <name type="scientific">Roseimicrobium gellanilyticum</name>
    <dbReference type="NCBI Taxonomy" id="748857"/>
    <lineage>
        <taxon>Bacteria</taxon>
        <taxon>Pseudomonadati</taxon>
        <taxon>Verrucomicrobiota</taxon>
        <taxon>Verrucomicrobiia</taxon>
        <taxon>Verrucomicrobiales</taxon>
        <taxon>Verrucomicrobiaceae</taxon>
        <taxon>Roseimicrobium</taxon>
    </lineage>
</organism>
<evidence type="ECO:0008006" key="4">
    <source>
        <dbReference type="Google" id="ProtNLM"/>
    </source>
</evidence>
<keyword evidence="3" id="KW-1185">Reference proteome</keyword>
<evidence type="ECO:0000313" key="2">
    <source>
        <dbReference type="EMBL" id="RBP39027.1"/>
    </source>
</evidence>
<protein>
    <recommendedName>
        <fullName evidence="4">Hydrogenase nickel incorporation protein HypA</fullName>
    </recommendedName>
</protein>
<gene>
    <name evidence="2" type="ORF">DES53_11050</name>
</gene>
<proteinExistence type="predicted"/>
<sequence length="79" mass="8850">MIHVSLTNLLLLGMIVGLALLGCFWLYAVWKERRQEGRARQDLVSCRICGNIYENLSRSPMTACPQCGSLNEATKPKPI</sequence>
<evidence type="ECO:0000256" key="1">
    <source>
        <dbReference type="SAM" id="Phobius"/>
    </source>
</evidence>
<dbReference type="OrthoDB" id="195694at2"/>
<reference evidence="2 3" key="1">
    <citation type="submission" date="2018-06" db="EMBL/GenBank/DDBJ databases">
        <title>Genomic Encyclopedia of Type Strains, Phase IV (KMG-IV): sequencing the most valuable type-strain genomes for metagenomic binning, comparative biology and taxonomic classification.</title>
        <authorList>
            <person name="Goeker M."/>
        </authorList>
    </citation>
    <scope>NUCLEOTIDE SEQUENCE [LARGE SCALE GENOMIC DNA]</scope>
    <source>
        <strain evidence="2 3">DSM 25532</strain>
    </source>
</reference>
<keyword evidence="1" id="KW-0472">Membrane</keyword>